<keyword evidence="4" id="KW-0378">Hydrolase</keyword>
<feature type="non-terminal residue" evidence="6">
    <location>
        <position position="1"/>
    </location>
</feature>
<dbReference type="EMBL" id="BARW01033778">
    <property type="protein sequence ID" value="GAJ13414.1"/>
    <property type="molecule type" value="Genomic_DNA"/>
</dbReference>
<evidence type="ECO:0000259" key="5">
    <source>
        <dbReference type="Pfam" id="PF00557"/>
    </source>
</evidence>
<dbReference type="NCBIfam" id="TIGR00500">
    <property type="entry name" value="met_pdase_I"/>
    <property type="match status" value="1"/>
</dbReference>
<dbReference type="Pfam" id="PF00557">
    <property type="entry name" value="Peptidase_M24"/>
    <property type="match status" value="1"/>
</dbReference>
<reference evidence="6" key="1">
    <citation type="journal article" date="2014" name="Front. Microbiol.">
        <title>High frequency of phylogenetically diverse reductive dehalogenase-homologous genes in deep subseafloor sedimentary metagenomes.</title>
        <authorList>
            <person name="Kawai M."/>
            <person name="Futagami T."/>
            <person name="Toyoda A."/>
            <person name="Takaki Y."/>
            <person name="Nishi S."/>
            <person name="Hori S."/>
            <person name="Arai W."/>
            <person name="Tsubouchi T."/>
            <person name="Morono Y."/>
            <person name="Uchiyama I."/>
            <person name="Ito T."/>
            <person name="Fujiyama A."/>
            <person name="Inagaki F."/>
            <person name="Takami H."/>
        </authorList>
    </citation>
    <scope>NUCLEOTIDE SEQUENCE</scope>
    <source>
        <strain evidence="6">Expedition CK06-06</strain>
    </source>
</reference>
<keyword evidence="1" id="KW-0031">Aminopeptidase</keyword>
<dbReference type="SUPFAM" id="SSF55920">
    <property type="entry name" value="Creatinase/aminopeptidase"/>
    <property type="match status" value="1"/>
</dbReference>
<organism evidence="6">
    <name type="scientific">marine sediment metagenome</name>
    <dbReference type="NCBI Taxonomy" id="412755"/>
    <lineage>
        <taxon>unclassified sequences</taxon>
        <taxon>metagenomes</taxon>
        <taxon>ecological metagenomes</taxon>
    </lineage>
</organism>
<dbReference type="InterPro" id="IPR000994">
    <property type="entry name" value="Pept_M24"/>
</dbReference>
<dbReference type="GO" id="GO:0070006">
    <property type="term" value="F:metalloaminopeptidase activity"/>
    <property type="evidence" value="ECO:0007669"/>
    <property type="project" value="InterPro"/>
</dbReference>
<comment type="caution">
    <text evidence="6">The sequence shown here is derived from an EMBL/GenBank/DDBJ whole genome shotgun (WGS) entry which is preliminary data.</text>
</comment>
<sequence>LIYKNFYSDMAVTLPIGSVSPEARQLIQVTKKALRKAMARVRPGKTIGDISFAIQKHVEADGFQVVRQLCGHGIGRQLHEKPDIPNFGQRHKGEVLKSGMVLALEPMVVLGQPGIKKGLDGFCYQTADNSLSAHFEHTVAITEKGPRILTE</sequence>
<dbReference type="PANTHER" id="PTHR43330">
    <property type="entry name" value="METHIONINE AMINOPEPTIDASE"/>
    <property type="match status" value="1"/>
</dbReference>
<evidence type="ECO:0000256" key="2">
    <source>
        <dbReference type="ARBA" id="ARBA00022670"/>
    </source>
</evidence>
<gene>
    <name evidence="6" type="ORF">S12H4_53117</name>
</gene>
<dbReference type="InterPro" id="IPR002467">
    <property type="entry name" value="Pept_M24A_MAP1"/>
</dbReference>
<dbReference type="PRINTS" id="PR00599">
    <property type="entry name" value="MAPEPTIDASE"/>
</dbReference>
<feature type="domain" description="Peptidase M24" evidence="5">
    <location>
        <begin position="2"/>
        <end position="143"/>
    </location>
</feature>
<evidence type="ECO:0000256" key="1">
    <source>
        <dbReference type="ARBA" id="ARBA00022438"/>
    </source>
</evidence>
<dbReference type="AlphaFoldDB" id="X1U7E0"/>
<proteinExistence type="predicted"/>
<dbReference type="GO" id="GO:0006508">
    <property type="term" value="P:proteolysis"/>
    <property type="evidence" value="ECO:0007669"/>
    <property type="project" value="UniProtKB-KW"/>
</dbReference>
<keyword evidence="3" id="KW-0479">Metal-binding</keyword>
<evidence type="ECO:0000256" key="3">
    <source>
        <dbReference type="ARBA" id="ARBA00022723"/>
    </source>
</evidence>
<dbReference type="InterPro" id="IPR036005">
    <property type="entry name" value="Creatinase/aminopeptidase-like"/>
</dbReference>
<dbReference type="Gene3D" id="3.90.230.10">
    <property type="entry name" value="Creatinase/methionine aminopeptidase superfamily"/>
    <property type="match status" value="1"/>
</dbReference>
<keyword evidence="2" id="KW-0645">Protease</keyword>
<dbReference type="InterPro" id="IPR001714">
    <property type="entry name" value="Pept_M24_MAP"/>
</dbReference>
<dbReference type="GO" id="GO:0005829">
    <property type="term" value="C:cytosol"/>
    <property type="evidence" value="ECO:0007669"/>
    <property type="project" value="TreeGrafter"/>
</dbReference>
<accession>X1U7E0</accession>
<evidence type="ECO:0000256" key="4">
    <source>
        <dbReference type="ARBA" id="ARBA00022801"/>
    </source>
</evidence>
<dbReference type="PANTHER" id="PTHR43330:SF27">
    <property type="entry name" value="METHIONINE AMINOPEPTIDASE"/>
    <property type="match status" value="1"/>
</dbReference>
<dbReference type="GO" id="GO:0046872">
    <property type="term" value="F:metal ion binding"/>
    <property type="evidence" value="ECO:0007669"/>
    <property type="project" value="UniProtKB-KW"/>
</dbReference>
<name>X1U7E0_9ZZZZ</name>
<protein>
    <recommendedName>
        <fullName evidence="5">Peptidase M24 domain-containing protein</fullName>
    </recommendedName>
</protein>
<evidence type="ECO:0000313" key="6">
    <source>
        <dbReference type="EMBL" id="GAJ13414.1"/>
    </source>
</evidence>